<dbReference type="PANTHER" id="PTHR42679:SF2">
    <property type="entry name" value="S-METHYL-5'-THIOADENOSINE PHOSPHORYLASE"/>
    <property type="match status" value="1"/>
</dbReference>
<dbReference type="PANTHER" id="PTHR42679">
    <property type="entry name" value="S-METHYL-5'-THIOADENOSINE PHOSPHORYLASE"/>
    <property type="match status" value="1"/>
</dbReference>
<dbReference type="CDD" id="cd09010">
    <property type="entry name" value="MTAP_SsMTAPII_like_MTIP"/>
    <property type="match status" value="1"/>
</dbReference>
<keyword evidence="2 4" id="KW-0808">Transferase</keyword>
<sequence>MAKLGIIGGSGLYGLPELSAGESILLDTPFGQPSSPPRTGVIGDTEVVFIARHGDGHVLSPTCLPYRANVFALKQLGVTHVLSVSAVGSLRENLPPRSVVLPDQIIDRTLGRDRTFFDEGIVAHVGLADPFCPILRGSIADAAPATAPSPHPGGIYVCIEGPQFSTRAESHLYRSWGATVIGMTAMPEARLAREAELCYATIALVTDYDVWHDEETEVSVELVLGHLRANVAVAGALIRATAERGLPDRVCGCKDALRDAVMTAPDQITAAQRQRLGVIGSGRIPIETTSGA</sequence>
<dbReference type="GO" id="GO:0006166">
    <property type="term" value="P:purine ribonucleoside salvage"/>
    <property type="evidence" value="ECO:0007669"/>
    <property type="project" value="UniProtKB-KW"/>
</dbReference>
<dbReference type="EC" id="2.4.2.28" evidence="4"/>
<dbReference type="HAMAP" id="MF_01963">
    <property type="entry name" value="MTAP"/>
    <property type="match status" value="1"/>
</dbReference>
<dbReference type="InterPro" id="IPR035994">
    <property type="entry name" value="Nucleoside_phosphorylase_sf"/>
</dbReference>
<dbReference type="Gene3D" id="3.40.50.1580">
    <property type="entry name" value="Nucleoside phosphorylase domain"/>
    <property type="match status" value="1"/>
</dbReference>
<keyword evidence="3 4" id="KW-0660">Purine salvage</keyword>
<dbReference type="EMBL" id="CADCWL010000035">
    <property type="protein sequence ID" value="CAA9550630.1"/>
    <property type="molecule type" value="Genomic_DNA"/>
</dbReference>
<dbReference type="InterPro" id="IPR018099">
    <property type="entry name" value="Purine_phosphorylase-2_CS"/>
</dbReference>
<evidence type="ECO:0000256" key="3">
    <source>
        <dbReference type="ARBA" id="ARBA00022726"/>
    </source>
</evidence>
<comment type="catalytic activity">
    <reaction evidence="4">
        <text>S-methyl-5'-thioadenosine + phosphate = 5-(methylsulfanyl)-alpha-D-ribose 1-phosphate + adenine</text>
        <dbReference type="Rhea" id="RHEA:11852"/>
        <dbReference type="ChEBI" id="CHEBI:16708"/>
        <dbReference type="ChEBI" id="CHEBI:17509"/>
        <dbReference type="ChEBI" id="CHEBI:43474"/>
        <dbReference type="ChEBI" id="CHEBI:58533"/>
        <dbReference type="EC" id="2.4.2.28"/>
    </reaction>
</comment>
<dbReference type="NCBIfam" id="TIGR01694">
    <property type="entry name" value="MTAP"/>
    <property type="match status" value="1"/>
</dbReference>
<organism evidence="6">
    <name type="scientific">uncultured Thermomicrobiales bacterium</name>
    <dbReference type="NCBI Taxonomy" id="1645740"/>
    <lineage>
        <taxon>Bacteria</taxon>
        <taxon>Pseudomonadati</taxon>
        <taxon>Thermomicrobiota</taxon>
        <taxon>Thermomicrobia</taxon>
        <taxon>Thermomicrobiales</taxon>
        <taxon>environmental samples</taxon>
    </lineage>
</organism>
<evidence type="ECO:0000259" key="5">
    <source>
        <dbReference type="Pfam" id="PF01048"/>
    </source>
</evidence>
<dbReference type="UniPathway" id="UPA00904">
    <property type="reaction ID" value="UER00873"/>
</dbReference>
<dbReference type="GO" id="GO:0005829">
    <property type="term" value="C:cytosol"/>
    <property type="evidence" value="ECO:0007669"/>
    <property type="project" value="TreeGrafter"/>
</dbReference>
<feature type="binding site" evidence="4">
    <location>
        <position position="183"/>
    </location>
    <ligand>
        <name>substrate</name>
    </ligand>
</feature>
<dbReference type="GO" id="GO:0019509">
    <property type="term" value="P:L-methionine salvage from methylthioadenosine"/>
    <property type="evidence" value="ECO:0007669"/>
    <property type="project" value="UniProtKB-UniRule"/>
</dbReference>
<proteinExistence type="inferred from homology"/>
<evidence type="ECO:0000256" key="2">
    <source>
        <dbReference type="ARBA" id="ARBA00022679"/>
    </source>
</evidence>
<evidence type="ECO:0000256" key="1">
    <source>
        <dbReference type="ARBA" id="ARBA00022676"/>
    </source>
</evidence>
<dbReference type="SUPFAM" id="SSF53167">
    <property type="entry name" value="Purine and uridine phosphorylases"/>
    <property type="match status" value="1"/>
</dbReference>
<feature type="binding site" evidence="4">
    <location>
        <begin position="207"/>
        <end position="209"/>
    </location>
    <ligand>
        <name>substrate</name>
    </ligand>
</feature>
<feature type="site" description="Important for substrate specificity" evidence="4">
    <location>
        <position position="165"/>
    </location>
</feature>
<dbReference type="PROSITE" id="PS01240">
    <property type="entry name" value="PNP_MTAP_2"/>
    <property type="match status" value="1"/>
</dbReference>
<evidence type="ECO:0000256" key="4">
    <source>
        <dbReference type="HAMAP-Rule" id="MF_01963"/>
    </source>
</evidence>
<evidence type="ECO:0000313" key="6">
    <source>
        <dbReference type="EMBL" id="CAA9550630.1"/>
    </source>
</evidence>
<dbReference type="InterPro" id="IPR000845">
    <property type="entry name" value="Nucleoside_phosphorylase_d"/>
</dbReference>
<comment type="subunit">
    <text evidence="4">Homohexamer. Dimer of a homotrimer.</text>
</comment>
<dbReference type="Pfam" id="PF01048">
    <property type="entry name" value="PNP_UDP_1"/>
    <property type="match status" value="1"/>
</dbReference>
<comment type="function">
    <text evidence="4">Catalyzes the reversible phosphorylation of S-methyl-5'-thioadenosine (MTA) to adenine and 5-methylthioribose-1-phosphate. Involved in the breakdown of MTA, a major by-product of polyamine biosynthesis. Responsible for the first step in the methionine salvage pathway after MTA has been generated from S-adenosylmethionine. Has broad substrate specificity with 6-aminopurine nucleosides as preferred substrates.</text>
</comment>
<dbReference type="GO" id="GO:0017061">
    <property type="term" value="F:S-methyl-5-thioadenosine phosphorylase activity"/>
    <property type="evidence" value="ECO:0007669"/>
    <property type="project" value="UniProtKB-UniRule"/>
</dbReference>
<feature type="binding site" evidence="4">
    <location>
        <position position="184"/>
    </location>
    <ligand>
        <name>phosphate</name>
        <dbReference type="ChEBI" id="CHEBI:43474"/>
    </ligand>
</feature>
<accession>A0A6J4UKP6</accession>
<dbReference type="InterPro" id="IPR010044">
    <property type="entry name" value="MTAP"/>
</dbReference>
<comment type="similarity">
    <text evidence="4">Belongs to the PNP/MTAP phosphorylase family. MTAP subfamily.</text>
</comment>
<dbReference type="AlphaFoldDB" id="A0A6J4UKP6"/>
<feature type="binding site" evidence="4">
    <location>
        <begin position="85"/>
        <end position="86"/>
    </location>
    <ligand>
        <name>phosphate</name>
        <dbReference type="ChEBI" id="CHEBI:43474"/>
    </ligand>
</feature>
<feature type="domain" description="Nucleoside phosphorylase" evidence="5">
    <location>
        <begin position="3"/>
        <end position="241"/>
    </location>
</feature>
<keyword evidence="1 4" id="KW-0328">Glycosyltransferase</keyword>
<name>A0A6J4UKP6_9BACT</name>
<reference evidence="6" key="1">
    <citation type="submission" date="2020-02" db="EMBL/GenBank/DDBJ databases">
        <authorList>
            <person name="Meier V. D."/>
        </authorList>
    </citation>
    <scope>NUCLEOTIDE SEQUENCE</scope>
    <source>
        <strain evidence="6">AVDCRST_MAG19</strain>
    </source>
</reference>
<gene>
    <name evidence="4" type="primary">mtnP</name>
    <name evidence="6" type="ORF">AVDCRST_MAG19-780</name>
</gene>
<protein>
    <recommendedName>
        <fullName evidence="4">S-methyl-5'-thioadenosine phosphorylase</fullName>
        <ecNumber evidence="4">2.4.2.28</ecNumber>
    </recommendedName>
    <alternativeName>
        <fullName evidence="4">5'-methylthioadenosine phosphorylase</fullName>
        <shortName evidence="4">MTA phosphorylase</shortName>
        <shortName evidence="4">MTAP</shortName>
    </alternativeName>
</protein>
<feature type="binding site" evidence="4">
    <location>
        <position position="10"/>
    </location>
    <ligand>
        <name>phosphate</name>
        <dbReference type="ChEBI" id="CHEBI:43474"/>
    </ligand>
</feature>
<feature type="site" description="Important for substrate specificity" evidence="4">
    <location>
        <position position="220"/>
    </location>
</feature>
<feature type="binding site" evidence="4">
    <location>
        <begin position="52"/>
        <end position="53"/>
    </location>
    <ligand>
        <name>phosphate</name>
        <dbReference type="ChEBI" id="CHEBI:43474"/>
    </ligand>
</feature>
<comment type="pathway">
    <text evidence="4">Amino-acid biosynthesis; L-methionine biosynthesis via salvage pathway; S-methyl-5-thio-alpha-D-ribose 1-phosphate from S-methyl-5'-thioadenosine (phosphorylase route): step 1/1.</text>
</comment>
<dbReference type="FunFam" id="3.40.50.1580:FF:000012">
    <property type="entry name" value="Probable 6-oxopurine nucleoside phosphorylase"/>
    <property type="match status" value="1"/>
</dbReference>